<gene>
    <name evidence="1" type="ORF">LA5096_03567</name>
</gene>
<dbReference type="Proteomes" id="UP000049983">
    <property type="component" value="Unassembled WGS sequence"/>
</dbReference>
<name>A0A0M6ZS61_9HYPH</name>
<dbReference type="Pfam" id="PF06186">
    <property type="entry name" value="DUF992"/>
    <property type="match status" value="1"/>
</dbReference>
<dbReference type="STRING" id="311410.LA5095_00427"/>
<keyword evidence="2" id="KW-1185">Reference proteome</keyword>
<evidence type="ECO:0000313" key="2">
    <source>
        <dbReference type="Proteomes" id="UP000049983"/>
    </source>
</evidence>
<sequence>MLNFARIAAVSAITLFAGGHVLAEEAKSTKLGVLECTIEGGFGLLLGSSKKATCSFEHADGTTEQYTGELSKLGLDIGVSGESYMTWIVFTPIGNEIGSHALKGKYAGITAGASVGLGVGANALIGGSNEKIALQPLSVEGKTGLNLAVGLSSLQLTPAG</sequence>
<dbReference type="GeneID" id="97670905"/>
<organism evidence="1 2">
    <name type="scientific">Roseibium album</name>
    <dbReference type="NCBI Taxonomy" id="311410"/>
    <lineage>
        <taxon>Bacteria</taxon>
        <taxon>Pseudomonadati</taxon>
        <taxon>Pseudomonadota</taxon>
        <taxon>Alphaproteobacteria</taxon>
        <taxon>Hyphomicrobiales</taxon>
        <taxon>Stappiaceae</taxon>
        <taxon>Roseibium</taxon>
    </lineage>
</organism>
<dbReference type="OrthoDB" id="7362478at2"/>
<dbReference type="RefSeq" id="WP_035899561.1">
    <property type="nucleotide sequence ID" value="NZ_CANKXR010000001.1"/>
</dbReference>
<accession>A0A0M6ZS61</accession>
<evidence type="ECO:0000313" key="1">
    <source>
        <dbReference type="EMBL" id="CTQ73203.1"/>
    </source>
</evidence>
<dbReference type="AlphaFoldDB" id="A0A0M6ZS61"/>
<protein>
    <recommendedName>
        <fullName evidence="3">DUF992 domain-containing protein</fullName>
    </recommendedName>
</protein>
<dbReference type="InterPro" id="IPR009333">
    <property type="entry name" value="DUF992"/>
</dbReference>
<dbReference type="EMBL" id="CXWC01000011">
    <property type="protein sequence ID" value="CTQ73203.1"/>
    <property type="molecule type" value="Genomic_DNA"/>
</dbReference>
<reference evidence="2" key="1">
    <citation type="submission" date="2015-07" db="EMBL/GenBank/DDBJ databases">
        <authorList>
            <person name="Rodrigo-Torres Lidia"/>
            <person name="Arahal R.David."/>
        </authorList>
    </citation>
    <scope>NUCLEOTIDE SEQUENCE [LARGE SCALE GENOMIC DNA]</scope>
    <source>
        <strain evidence="2">CECT 5096</strain>
    </source>
</reference>
<proteinExistence type="predicted"/>
<evidence type="ECO:0008006" key="3">
    <source>
        <dbReference type="Google" id="ProtNLM"/>
    </source>
</evidence>